<organism evidence="2 3">
    <name type="scientific">Colocasia esculenta</name>
    <name type="common">Wild taro</name>
    <name type="synonym">Arum esculentum</name>
    <dbReference type="NCBI Taxonomy" id="4460"/>
    <lineage>
        <taxon>Eukaryota</taxon>
        <taxon>Viridiplantae</taxon>
        <taxon>Streptophyta</taxon>
        <taxon>Embryophyta</taxon>
        <taxon>Tracheophyta</taxon>
        <taxon>Spermatophyta</taxon>
        <taxon>Magnoliopsida</taxon>
        <taxon>Liliopsida</taxon>
        <taxon>Araceae</taxon>
        <taxon>Aroideae</taxon>
        <taxon>Colocasieae</taxon>
        <taxon>Colocasia</taxon>
    </lineage>
</organism>
<proteinExistence type="predicted"/>
<dbReference type="Proteomes" id="UP000652761">
    <property type="component" value="Unassembled WGS sequence"/>
</dbReference>
<name>A0A843TXG8_COLES</name>
<dbReference type="EMBL" id="NMUH01000351">
    <property type="protein sequence ID" value="MQL77462.1"/>
    <property type="molecule type" value="Genomic_DNA"/>
</dbReference>
<evidence type="ECO:0000313" key="3">
    <source>
        <dbReference type="Proteomes" id="UP000652761"/>
    </source>
</evidence>
<sequence>MVSPPDSPEQLSVRRSRVHLRPSFQRASFFSLVLMDVSGSPLRRPSVASKVDEMSVLLSQIQASQARTQPIPVPPPVQSESDSETDEAAYDYLDHDVHVS</sequence>
<gene>
    <name evidence="2" type="ORF">Taro_009874</name>
</gene>
<evidence type="ECO:0000313" key="2">
    <source>
        <dbReference type="EMBL" id="MQL77462.1"/>
    </source>
</evidence>
<keyword evidence="3" id="KW-1185">Reference proteome</keyword>
<protein>
    <submittedName>
        <fullName evidence="2">Uncharacterized protein</fullName>
    </submittedName>
</protein>
<comment type="caution">
    <text evidence="2">The sequence shown here is derived from an EMBL/GenBank/DDBJ whole genome shotgun (WGS) entry which is preliminary data.</text>
</comment>
<feature type="region of interest" description="Disordered" evidence="1">
    <location>
        <begin position="64"/>
        <end position="88"/>
    </location>
</feature>
<dbReference type="AlphaFoldDB" id="A0A843TXG8"/>
<accession>A0A843TXG8</accession>
<evidence type="ECO:0000256" key="1">
    <source>
        <dbReference type="SAM" id="MobiDB-lite"/>
    </source>
</evidence>
<reference evidence="2" key="1">
    <citation type="submission" date="2017-07" db="EMBL/GenBank/DDBJ databases">
        <title>Taro Niue Genome Assembly and Annotation.</title>
        <authorList>
            <person name="Atibalentja N."/>
            <person name="Keating K."/>
            <person name="Fields C.J."/>
        </authorList>
    </citation>
    <scope>NUCLEOTIDE SEQUENCE</scope>
    <source>
        <strain evidence="2">Niue_2</strain>
        <tissue evidence="2">Leaf</tissue>
    </source>
</reference>